<sequence length="206" mass="21528">MPKRAAGLSARLGLVATVVSLAATACSTSGSGKPVGPVAAPPPVTTATPLVTTATPEATPSPAIPSPSPSAARIHLPPEFDPTRDAWRDIDEALKQAAVDHKPVLLDFGATWCPACKELEQSFQDPKVRALLGSVHRVRVDTGPRSAWTNTDIAVAYRLHLNKTGLPGLVLLSAQGDLVANTDDGLFDNDQPNSPSVIIGFLKPHL</sequence>
<name>A0ABW0V7B6_9ACTN</name>
<dbReference type="Gene3D" id="3.40.30.10">
    <property type="entry name" value="Glutaredoxin"/>
    <property type="match status" value="1"/>
</dbReference>
<dbReference type="Proteomes" id="UP001596066">
    <property type="component" value="Unassembled WGS sequence"/>
</dbReference>
<feature type="region of interest" description="Disordered" evidence="1">
    <location>
        <begin position="27"/>
        <end position="79"/>
    </location>
</feature>
<dbReference type="EMBL" id="JBHSOC010000012">
    <property type="protein sequence ID" value="MFC5641587.1"/>
    <property type="molecule type" value="Genomic_DNA"/>
</dbReference>
<feature type="signal peptide" evidence="2">
    <location>
        <begin position="1"/>
        <end position="25"/>
    </location>
</feature>
<evidence type="ECO:0000313" key="5">
    <source>
        <dbReference type="Proteomes" id="UP001596066"/>
    </source>
</evidence>
<dbReference type="InterPro" id="IPR036249">
    <property type="entry name" value="Thioredoxin-like_sf"/>
</dbReference>
<feature type="compositionally biased region" description="Low complexity" evidence="1">
    <location>
        <begin position="27"/>
        <end position="38"/>
    </location>
</feature>
<evidence type="ECO:0000313" key="4">
    <source>
        <dbReference type="EMBL" id="MFC5641587.1"/>
    </source>
</evidence>
<proteinExistence type="predicted"/>
<evidence type="ECO:0000256" key="2">
    <source>
        <dbReference type="SAM" id="SignalP"/>
    </source>
</evidence>
<accession>A0ABW0V7B6</accession>
<dbReference type="SUPFAM" id="SSF52833">
    <property type="entry name" value="Thioredoxin-like"/>
    <property type="match status" value="1"/>
</dbReference>
<evidence type="ECO:0000259" key="3">
    <source>
        <dbReference type="PROSITE" id="PS51352"/>
    </source>
</evidence>
<keyword evidence="5" id="KW-1185">Reference proteome</keyword>
<dbReference type="PROSITE" id="PS51257">
    <property type="entry name" value="PROKAR_LIPOPROTEIN"/>
    <property type="match status" value="1"/>
</dbReference>
<feature type="chain" id="PRO_5046360458" evidence="2">
    <location>
        <begin position="26"/>
        <end position="206"/>
    </location>
</feature>
<keyword evidence="2" id="KW-0732">Signal</keyword>
<dbReference type="InterPro" id="IPR013766">
    <property type="entry name" value="Thioredoxin_domain"/>
</dbReference>
<reference evidence="5" key="1">
    <citation type="journal article" date="2019" name="Int. J. Syst. Evol. Microbiol.">
        <title>The Global Catalogue of Microorganisms (GCM) 10K type strain sequencing project: providing services to taxonomists for standard genome sequencing and annotation.</title>
        <authorList>
            <consortium name="The Broad Institute Genomics Platform"/>
            <consortium name="The Broad Institute Genome Sequencing Center for Infectious Disease"/>
            <person name="Wu L."/>
            <person name="Ma J."/>
        </authorList>
    </citation>
    <scope>NUCLEOTIDE SEQUENCE [LARGE SCALE GENOMIC DNA]</scope>
    <source>
        <strain evidence="5">CGMCC 4.1622</strain>
    </source>
</reference>
<comment type="caution">
    <text evidence="4">The sequence shown here is derived from an EMBL/GenBank/DDBJ whole genome shotgun (WGS) entry which is preliminary data.</text>
</comment>
<feature type="compositionally biased region" description="Low complexity" evidence="1">
    <location>
        <begin position="45"/>
        <end position="61"/>
    </location>
</feature>
<feature type="domain" description="Thioredoxin" evidence="3">
    <location>
        <begin position="55"/>
        <end position="206"/>
    </location>
</feature>
<evidence type="ECO:0000256" key="1">
    <source>
        <dbReference type="SAM" id="MobiDB-lite"/>
    </source>
</evidence>
<protein>
    <submittedName>
        <fullName evidence="4">Thioredoxin family protein</fullName>
    </submittedName>
</protein>
<dbReference type="RefSeq" id="WP_346146253.1">
    <property type="nucleotide sequence ID" value="NZ_BAAAUA010000026.1"/>
</dbReference>
<dbReference type="PROSITE" id="PS51352">
    <property type="entry name" value="THIOREDOXIN_2"/>
    <property type="match status" value="1"/>
</dbReference>
<dbReference type="Pfam" id="PF13899">
    <property type="entry name" value="Thioredoxin_7"/>
    <property type="match status" value="1"/>
</dbReference>
<gene>
    <name evidence="4" type="ORF">ACFPZF_09480</name>
</gene>
<organism evidence="4 5">
    <name type="scientific">Kitasatospora cinereorecta</name>
    <dbReference type="NCBI Taxonomy" id="285560"/>
    <lineage>
        <taxon>Bacteria</taxon>
        <taxon>Bacillati</taxon>
        <taxon>Actinomycetota</taxon>
        <taxon>Actinomycetes</taxon>
        <taxon>Kitasatosporales</taxon>
        <taxon>Streptomycetaceae</taxon>
        <taxon>Kitasatospora</taxon>
    </lineage>
</organism>